<comment type="caution">
    <text evidence="13">The sequence shown here is derived from an EMBL/GenBank/DDBJ whole genome shotgun (WGS) entry which is preliminary data.</text>
</comment>
<comment type="similarity">
    <text evidence="2">Belongs to the transpeptidase family.</text>
</comment>
<dbReference type="GO" id="GO:0071555">
    <property type="term" value="P:cell wall organization"/>
    <property type="evidence" value="ECO:0007669"/>
    <property type="project" value="UniProtKB-KW"/>
</dbReference>
<keyword evidence="13" id="KW-0131">Cell cycle</keyword>
<evidence type="ECO:0000256" key="6">
    <source>
        <dbReference type="ARBA" id="ARBA00022984"/>
    </source>
</evidence>
<keyword evidence="7 10" id="KW-1133">Transmembrane helix</keyword>
<evidence type="ECO:0000313" key="14">
    <source>
        <dbReference type="Proteomes" id="UP000051999"/>
    </source>
</evidence>
<dbReference type="Gene3D" id="1.10.10.1230">
    <property type="entry name" value="Penicillin-binding protein, N-terminal non-catalytic domain, head sub-domain"/>
    <property type="match status" value="1"/>
</dbReference>
<sequence length="691" mass="74199">MVEDSVFNKFIQRRKTQTNHDDQTTRIPFRLNLLLVIVFLLLAALAFQMAYLQLKKGSMFKAEINRTDNTIETNNVQRGMIYDSTGKVLVGNEAHQAISYTKGINVTAEDMYKVANKLGDYLTVPTNTLTDRQAAIYYLADSKHSAAVTAKIPKASSMSTTALQAAQQDYVAKHKPELSDSQKNAATIFTKMNGAYALSTTYIKETDVTPTEVSQIGEHMSDMPGVKTATSWSRSYPAGNSVKSFVGTVTTEKQGLPADEVNELLSQGYSRNDSVGSSYLEKAYEPILRGTKSRTSVEVSNNSKITKETKEYAGAKGSNLVLTVNSKFQDDVQKVIDKRLPSGTCQGAYAVVMNPQTGAVLAMGGDSRDPNTGKVTTDALGAINQPIVMGSVVKPAMLTGGFESGAITPSNNTLVDQPIILTGTSKITTDWNQNGAFPMDAALALEESSNSYAVQVAMKMVGFKYSQGESINGLPSTMFQTLRNNFSQYGLGVKTGIDLPGESAGLKGLSGRANIGSALVEAFGNYDAYTTLQLAQYVSTLANGGYRMQPYLVSQIRGTDKNGGLGNVEYQAHPKALNYVSASADAKKIIKQGMWQVVNGSSAHKTGAEVLTKLKPGIAAKTGTAETFVNGKQTVTSSIISFAPTDNPQVAVAVAVPGLPEETASYLVNQDIAADIYNLYWKDIQSSDGFK</sequence>
<keyword evidence="13" id="KW-0132">Cell division</keyword>
<keyword evidence="5" id="KW-0133">Cell shape</keyword>
<feature type="domain" description="Penicillin-binding protein dimerisation" evidence="12">
    <location>
        <begin position="75"/>
        <end position="309"/>
    </location>
</feature>
<evidence type="ECO:0000256" key="1">
    <source>
        <dbReference type="ARBA" id="ARBA00004162"/>
    </source>
</evidence>
<evidence type="ECO:0000256" key="7">
    <source>
        <dbReference type="ARBA" id="ARBA00022989"/>
    </source>
</evidence>
<evidence type="ECO:0000256" key="5">
    <source>
        <dbReference type="ARBA" id="ARBA00022960"/>
    </source>
</evidence>
<evidence type="ECO:0000259" key="11">
    <source>
        <dbReference type="Pfam" id="PF00905"/>
    </source>
</evidence>
<comment type="subcellular location">
    <subcellularLocation>
        <location evidence="1">Cell membrane</location>
        <topology evidence="1">Single-pass membrane protein</topology>
    </subcellularLocation>
</comment>
<dbReference type="Gene3D" id="3.40.710.10">
    <property type="entry name" value="DD-peptidase/beta-lactamase superfamily"/>
    <property type="match status" value="1"/>
</dbReference>
<dbReference type="InterPro" id="IPR001460">
    <property type="entry name" value="PCN-bd_Tpept"/>
</dbReference>
<dbReference type="SUPFAM" id="SSF56519">
    <property type="entry name" value="Penicillin binding protein dimerisation domain"/>
    <property type="match status" value="1"/>
</dbReference>
<dbReference type="Pfam" id="PF03717">
    <property type="entry name" value="PBP_dimer"/>
    <property type="match status" value="1"/>
</dbReference>
<dbReference type="SUPFAM" id="SSF56601">
    <property type="entry name" value="beta-lactamase/transpeptidase-like"/>
    <property type="match status" value="1"/>
</dbReference>
<evidence type="ECO:0000256" key="3">
    <source>
        <dbReference type="ARBA" id="ARBA00022475"/>
    </source>
</evidence>
<dbReference type="InterPro" id="IPR050515">
    <property type="entry name" value="Beta-lactam/transpept"/>
</dbReference>
<dbReference type="PANTHER" id="PTHR30627">
    <property type="entry name" value="PEPTIDOGLYCAN D,D-TRANSPEPTIDASE"/>
    <property type="match status" value="1"/>
</dbReference>
<organism evidence="13 14">
    <name type="scientific">Furfurilactobacillus rossiae DSM 15814</name>
    <dbReference type="NCBI Taxonomy" id="1114972"/>
    <lineage>
        <taxon>Bacteria</taxon>
        <taxon>Bacillati</taxon>
        <taxon>Bacillota</taxon>
        <taxon>Bacilli</taxon>
        <taxon>Lactobacillales</taxon>
        <taxon>Lactobacillaceae</taxon>
        <taxon>Furfurilactobacillus</taxon>
    </lineage>
</organism>
<dbReference type="InterPro" id="IPR012338">
    <property type="entry name" value="Beta-lactam/transpept-like"/>
</dbReference>
<dbReference type="InterPro" id="IPR005311">
    <property type="entry name" value="PBP_dimer"/>
</dbReference>
<evidence type="ECO:0000256" key="2">
    <source>
        <dbReference type="ARBA" id="ARBA00007171"/>
    </source>
</evidence>
<dbReference type="GO" id="GO:0008658">
    <property type="term" value="F:penicillin binding"/>
    <property type="evidence" value="ECO:0007669"/>
    <property type="project" value="InterPro"/>
</dbReference>
<proteinExistence type="inferred from homology"/>
<keyword evidence="4 10" id="KW-0812">Transmembrane</keyword>
<keyword evidence="8 10" id="KW-0472">Membrane</keyword>
<dbReference type="GO" id="GO:0071972">
    <property type="term" value="F:peptidoglycan L,D-transpeptidase activity"/>
    <property type="evidence" value="ECO:0007669"/>
    <property type="project" value="TreeGrafter"/>
</dbReference>
<dbReference type="RefSeq" id="WP_017261740.1">
    <property type="nucleotide sequence ID" value="NZ_AUAW01000001.1"/>
</dbReference>
<name>A0A0R1RMI3_9LACO</name>
<keyword evidence="9" id="KW-0961">Cell wall biogenesis/degradation</keyword>
<dbReference type="GO" id="GO:0051301">
    <property type="term" value="P:cell division"/>
    <property type="evidence" value="ECO:0007669"/>
    <property type="project" value="UniProtKB-KW"/>
</dbReference>
<dbReference type="GO" id="GO:0009252">
    <property type="term" value="P:peptidoglycan biosynthetic process"/>
    <property type="evidence" value="ECO:0007669"/>
    <property type="project" value="UniProtKB-KW"/>
</dbReference>
<evidence type="ECO:0000256" key="10">
    <source>
        <dbReference type="SAM" id="Phobius"/>
    </source>
</evidence>
<dbReference type="eggNOG" id="COG0768">
    <property type="taxonomic scope" value="Bacteria"/>
</dbReference>
<dbReference type="GO" id="GO:0008360">
    <property type="term" value="P:regulation of cell shape"/>
    <property type="evidence" value="ECO:0007669"/>
    <property type="project" value="UniProtKB-KW"/>
</dbReference>
<dbReference type="Proteomes" id="UP000051999">
    <property type="component" value="Unassembled WGS sequence"/>
</dbReference>
<dbReference type="Pfam" id="PF00905">
    <property type="entry name" value="Transpeptidase"/>
    <property type="match status" value="1"/>
</dbReference>
<evidence type="ECO:0000256" key="8">
    <source>
        <dbReference type="ARBA" id="ARBA00023136"/>
    </source>
</evidence>
<evidence type="ECO:0000313" key="13">
    <source>
        <dbReference type="EMBL" id="KRL57358.1"/>
    </source>
</evidence>
<keyword evidence="14" id="KW-1185">Reference proteome</keyword>
<feature type="transmembrane region" description="Helical" evidence="10">
    <location>
        <begin position="31"/>
        <end position="52"/>
    </location>
</feature>
<dbReference type="GO" id="GO:0005886">
    <property type="term" value="C:plasma membrane"/>
    <property type="evidence" value="ECO:0007669"/>
    <property type="project" value="UniProtKB-SubCell"/>
</dbReference>
<evidence type="ECO:0000259" key="12">
    <source>
        <dbReference type="Pfam" id="PF03717"/>
    </source>
</evidence>
<reference evidence="13 14" key="1">
    <citation type="journal article" date="2015" name="Genome Announc.">
        <title>Expanding the biotechnology potential of lactobacilli through comparative genomics of 213 strains and associated genera.</title>
        <authorList>
            <person name="Sun Z."/>
            <person name="Harris H.M."/>
            <person name="McCann A."/>
            <person name="Guo C."/>
            <person name="Argimon S."/>
            <person name="Zhang W."/>
            <person name="Yang X."/>
            <person name="Jeffery I.B."/>
            <person name="Cooney J.C."/>
            <person name="Kagawa T.F."/>
            <person name="Liu W."/>
            <person name="Song Y."/>
            <person name="Salvetti E."/>
            <person name="Wrobel A."/>
            <person name="Rasinkangas P."/>
            <person name="Parkhill J."/>
            <person name="Rea M.C."/>
            <person name="O'Sullivan O."/>
            <person name="Ritari J."/>
            <person name="Douillard F.P."/>
            <person name="Paul Ross R."/>
            <person name="Yang R."/>
            <person name="Briner A.E."/>
            <person name="Felis G.E."/>
            <person name="de Vos W.M."/>
            <person name="Barrangou R."/>
            <person name="Klaenhammer T.R."/>
            <person name="Caufield P.W."/>
            <person name="Cui Y."/>
            <person name="Zhang H."/>
            <person name="O'Toole P.W."/>
        </authorList>
    </citation>
    <scope>NUCLEOTIDE SEQUENCE [LARGE SCALE GENOMIC DNA]</scope>
    <source>
        <strain evidence="13 14">DSM 15814</strain>
    </source>
</reference>
<evidence type="ECO:0000256" key="4">
    <source>
        <dbReference type="ARBA" id="ARBA00022692"/>
    </source>
</evidence>
<dbReference type="PATRIC" id="fig|1114972.6.peg.373"/>
<dbReference type="STRING" id="1114972.FD35_GL000372"/>
<protein>
    <submittedName>
        <fullName evidence="13">Cell division protein FtsI penicillin-binding protein 2</fullName>
    </submittedName>
</protein>
<dbReference type="PANTHER" id="PTHR30627:SF2">
    <property type="entry name" value="PEPTIDOGLYCAN D,D-TRANSPEPTIDASE MRDA"/>
    <property type="match status" value="1"/>
</dbReference>
<feature type="domain" description="Penicillin-binding protein transpeptidase" evidence="11">
    <location>
        <begin position="349"/>
        <end position="677"/>
    </location>
</feature>
<dbReference type="AlphaFoldDB" id="A0A0R1RMI3"/>
<keyword evidence="6" id="KW-0573">Peptidoglycan synthesis</keyword>
<evidence type="ECO:0000256" key="9">
    <source>
        <dbReference type="ARBA" id="ARBA00023316"/>
    </source>
</evidence>
<gene>
    <name evidence="13" type="ORF">FD35_GL000372</name>
</gene>
<keyword evidence="3" id="KW-1003">Cell membrane</keyword>
<dbReference type="EMBL" id="AZFF01000001">
    <property type="protein sequence ID" value="KRL57358.1"/>
    <property type="molecule type" value="Genomic_DNA"/>
</dbReference>
<accession>A0A0R1RMI3</accession>
<dbReference type="OrthoDB" id="9770103at2"/>
<dbReference type="Gene3D" id="3.90.1310.10">
    <property type="entry name" value="Penicillin-binding protein 2a (Domain 2)"/>
    <property type="match status" value="1"/>
</dbReference>
<dbReference type="InterPro" id="IPR036138">
    <property type="entry name" value="PBP_dimer_sf"/>
</dbReference>